<keyword evidence="1" id="KW-0472">Membrane</keyword>
<dbReference type="Proteomes" id="UP000190023">
    <property type="component" value="Unassembled WGS sequence"/>
</dbReference>
<accession>A0A1T0B6Q3</accession>
<protein>
    <submittedName>
        <fullName evidence="2">Uncharacterized protein</fullName>
    </submittedName>
</protein>
<keyword evidence="1" id="KW-1133">Transmembrane helix</keyword>
<evidence type="ECO:0000313" key="3">
    <source>
        <dbReference type="Proteomes" id="UP000190023"/>
    </source>
</evidence>
<organism evidence="2 3">
    <name type="scientific">[Haemophilus] felis</name>
    <dbReference type="NCBI Taxonomy" id="123822"/>
    <lineage>
        <taxon>Bacteria</taxon>
        <taxon>Pseudomonadati</taxon>
        <taxon>Pseudomonadota</taxon>
        <taxon>Gammaproteobacteria</taxon>
        <taxon>Pasteurellales</taxon>
        <taxon>Pasteurellaceae</taxon>
    </lineage>
</organism>
<feature type="transmembrane region" description="Helical" evidence="1">
    <location>
        <begin position="44"/>
        <end position="68"/>
    </location>
</feature>
<dbReference type="OrthoDB" id="5690589at2"/>
<evidence type="ECO:0000256" key="1">
    <source>
        <dbReference type="SAM" id="Phobius"/>
    </source>
</evidence>
<keyword evidence="3" id="KW-1185">Reference proteome</keyword>
<comment type="caution">
    <text evidence="2">The sequence shown here is derived from an EMBL/GenBank/DDBJ whole genome shotgun (WGS) entry which is preliminary data.</text>
</comment>
<keyword evidence="1" id="KW-0812">Transmembrane</keyword>
<dbReference type="AlphaFoldDB" id="A0A1T0B6Q3"/>
<proteinExistence type="predicted"/>
<gene>
    <name evidence="2" type="ORF">B0188_03235</name>
</gene>
<name>A0A1T0B6Q3_9PAST</name>
<evidence type="ECO:0000313" key="2">
    <source>
        <dbReference type="EMBL" id="OOS05890.1"/>
    </source>
</evidence>
<sequence length="74" mass="8258">MSKLNLFKRPIEAESLDAWAKMSDDIAKVSALATPVVIFGNSSFVLKIINILLLAILVYACMITGRIIRQHKQK</sequence>
<dbReference type="EMBL" id="MUYB01000012">
    <property type="protein sequence ID" value="OOS05890.1"/>
    <property type="molecule type" value="Genomic_DNA"/>
</dbReference>
<reference evidence="2 3" key="1">
    <citation type="submission" date="2017-02" db="EMBL/GenBank/DDBJ databases">
        <title>Draft genome sequence of Haemophilus felis CCUG 31170 type strain.</title>
        <authorList>
            <person name="Engstrom-Jakobsson H."/>
            <person name="Salva-Serra F."/>
            <person name="Thorell K."/>
            <person name="Gonzales-Siles L."/>
            <person name="Karlsson R."/>
            <person name="Boulund F."/>
            <person name="Engstrand L."/>
            <person name="Kristiansson E."/>
            <person name="Moore E."/>
        </authorList>
    </citation>
    <scope>NUCLEOTIDE SEQUENCE [LARGE SCALE GENOMIC DNA]</scope>
    <source>
        <strain evidence="2 3">CCUG 31170</strain>
    </source>
</reference>